<dbReference type="EMBL" id="JBANRG010000008">
    <property type="protein sequence ID" value="KAK7464193.1"/>
    <property type="molecule type" value="Genomic_DNA"/>
</dbReference>
<evidence type="ECO:0000313" key="1">
    <source>
        <dbReference type="EMBL" id="KAK7464193.1"/>
    </source>
</evidence>
<sequence length="304" mass="34290">MGDTPVKPQKYSIQDTRSDRTLFTESRQVKTDKSTFEARCLTNVPEAVIQAISKSVTAEVTNVKETPADEQEGYIRSVELLQKIVQELAIHFPQHYKPESRLTFLAKPHHPPRFHPDGSLERPDILVILTRIYKELSDITPSWHHLSSVGEWKPGSTIRSSDVGQCRAYVGSLLQARPDNPSVLGIIMCRAGYILSYSSPCGYIVMPQESYDDLTILVRYVHSLHTSPASLRFADPLRKVTLDDSGLKGPPAWKIDDPAYGLVERPFDVISTGDPFGRMTTVYRNKDKDDIIILKDGYVNIHRQ</sequence>
<comment type="caution">
    <text evidence="1">The sequence shown here is derived from an EMBL/GenBank/DDBJ whole genome shotgun (WGS) entry which is preliminary data.</text>
</comment>
<dbReference type="Proteomes" id="UP001498398">
    <property type="component" value="Unassembled WGS sequence"/>
</dbReference>
<organism evidence="1 2">
    <name type="scientific">Marasmiellus scandens</name>
    <dbReference type="NCBI Taxonomy" id="2682957"/>
    <lineage>
        <taxon>Eukaryota</taxon>
        <taxon>Fungi</taxon>
        <taxon>Dikarya</taxon>
        <taxon>Basidiomycota</taxon>
        <taxon>Agaricomycotina</taxon>
        <taxon>Agaricomycetes</taxon>
        <taxon>Agaricomycetidae</taxon>
        <taxon>Agaricales</taxon>
        <taxon>Marasmiineae</taxon>
        <taxon>Omphalotaceae</taxon>
        <taxon>Marasmiellus</taxon>
    </lineage>
</organism>
<proteinExistence type="predicted"/>
<accession>A0ABR1JNG8</accession>
<keyword evidence="2" id="KW-1185">Reference proteome</keyword>
<gene>
    <name evidence="1" type="ORF">VKT23_006359</name>
</gene>
<reference evidence="1 2" key="1">
    <citation type="submission" date="2024-01" db="EMBL/GenBank/DDBJ databases">
        <title>A draft genome for the cacao thread blight pathogen Marasmiellus scandens.</title>
        <authorList>
            <person name="Baruah I.K."/>
            <person name="Leung J."/>
            <person name="Bukari Y."/>
            <person name="Amoako-Attah I."/>
            <person name="Meinhardt L.W."/>
            <person name="Bailey B.A."/>
            <person name="Cohen S.P."/>
        </authorList>
    </citation>
    <scope>NUCLEOTIDE SEQUENCE [LARGE SCALE GENOMIC DNA]</scope>
    <source>
        <strain evidence="1 2">GH-19</strain>
    </source>
</reference>
<evidence type="ECO:0000313" key="2">
    <source>
        <dbReference type="Proteomes" id="UP001498398"/>
    </source>
</evidence>
<protein>
    <submittedName>
        <fullName evidence="1">Uncharacterized protein</fullName>
    </submittedName>
</protein>
<name>A0ABR1JNG8_9AGAR</name>